<dbReference type="GO" id="GO:0005096">
    <property type="term" value="F:GTPase activator activity"/>
    <property type="evidence" value="ECO:0007669"/>
    <property type="project" value="UniProtKB-KW"/>
</dbReference>
<dbReference type="SUPFAM" id="SSF52540">
    <property type="entry name" value="P-loop containing nucleoside triphosphate hydrolases"/>
    <property type="match status" value="1"/>
</dbReference>
<evidence type="ECO:0000256" key="2">
    <source>
        <dbReference type="ARBA" id="ARBA00022614"/>
    </source>
</evidence>
<dbReference type="PANTHER" id="PTHR24113">
    <property type="entry name" value="RAN GTPASE-ACTIVATING PROTEIN 1"/>
    <property type="match status" value="1"/>
</dbReference>
<reference evidence="5 6" key="1">
    <citation type="journal article" date="2024" name="Science">
        <title>Giant polyketide synthase enzymes in the biosynthesis of giant marine polyether toxins.</title>
        <authorList>
            <person name="Fallon T.R."/>
            <person name="Shende V.V."/>
            <person name="Wierzbicki I.H."/>
            <person name="Pendleton A.L."/>
            <person name="Watervoot N.F."/>
            <person name="Auber R.P."/>
            <person name="Gonzalez D.J."/>
            <person name="Wisecaver J.H."/>
            <person name="Moore B.S."/>
        </authorList>
    </citation>
    <scope>NUCLEOTIDE SEQUENCE [LARGE SCALE GENOMIC DNA]</scope>
    <source>
        <strain evidence="5 6">12B1</strain>
    </source>
</reference>
<evidence type="ECO:0000256" key="4">
    <source>
        <dbReference type="SAM" id="MobiDB-lite"/>
    </source>
</evidence>
<dbReference type="InterPro" id="IPR027038">
    <property type="entry name" value="RanGap"/>
</dbReference>
<feature type="region of interest" description="Disordered" evidence="4">
    <location>
        <begin position="1"/>
        <end position="27"/>
    </location>
</feature>
<protein>
    <recommendedName>
        <fullName evidence="7">NACHT domain-containing protein</fullName>
    </recommendedName>
</protein>
<evidence type="ECO:0000256" key="1">
    <source>
        <dbReference type="ARBA" id="ARBA00022468"/>
    </source>
</evidence>
<comment type="caution">
    <text evidence="5">The sequence shown here is derived from an EMBL/GenBank/DDBJ whole genome shotgun (WGS) entry which is preliminary data.</text>
</comment>
<accession>A0AB34J994</accession>
<evidence type="ECO:0000256" key="3">
    <source>
        <dbReference type="ARBA" id="ARBA00022737"/>
    </source>
</evidence>
<dbReference type="GO" id="GO:0031267">
    <property type="term" value="F:small GTPase binding"/>
    <property type="evidence" value="ECO:0007669"/>
    <property type="project" value="TreeGrafter"/>
</dbReference>
<keyword evidence="6" id="KW-1185">Reference proteome</keyword>
<dbReference type="GO" id="GO:0005829">
    <property type="term" value="C:cytosol"/>
    <property type="evidence" value="ECO:0007669"/>
    <property type="project" value="TreeGrafter"/>
</dbReference>
<evidence type="ECO:0000313" key="6">
    <source>
        <dbReference type="Proteomes" id="UP001515480"/>
    </source>
</evidence>
<dbReference type="EMBL" id="JBGBPQ010000011">
    <property type="protein sequence ID" value="KAL1515892.1"/>
    <property type="molecule type" value="Genomic_DNA"/>
</dbReference>
<dbReference type="PANTHER" id="PTHR24113:SF12">
    <property type="entry name" value="RAN GTPASE-ACTIVATING PROTEIN 1"/>
    <property type="match status" value="1"/>
</dbReference>
<dbReference type="InterPro" id="IPR027417">
    <property type="entry name" value="P-loop_NTPase"/>
</dbReference>
<keyword evidence="2" id="KW-0433">Leucine-rich repeat</keyword>
<sequence length="1161" mass="127132">MGCGASSPALEGVPTRIDFPPEGSDAPEDVAWRSGTLLKVQPDGSYEMRIDNMPLNAPLIVNLKQEGGFSEDGFERFHGDQDADLEEDRDVKRKLPVNPGDRLLVEVLNEGVTYRGRVGVTLRYGAGQVLLVLTPEGLLQLEVVKPILRHANKHLLREESNKRQLTLDLNLFNHCKQTFPSVAEYEEARMSYCKDVVEKLRFVEDAITGNRLSVEDQLIDIAVDSSETATGIGIQTVQRKGWRPADLNNMHALAIKLMESSPKRMQGTHEAQGVLIRANPGTGKTWSLQQLCWIMASELQKENTMQVSLVPMLVRVQRLVKYSALAKASNSKLLLAYIDGEFSQSHAQMLRQAYELRALVVLLDGVDEAASLKMQIEDLVCNSLAPCGIRTVASSRPEGVRLHRYVSSFVIMNLNPLTVEQQQKAVSHQLKGAAVFETLSQLSAVRRKTVSDQPPFIDKEKRIQAISEVYTSSSAKQAYMTLRDMIKATTSAPHENIETELDDALDFFDEACQVPVLLSMLVLYCSGREAQDKLPCSRLMLYRIAIRAALRNRFTSSPENFPVALTMLSRVAVAAHMQERREFDSRLVELALKSYPQELKLWSTLISESSGVPLVLTLELGSDEEMSKFQFKHLSFQEGLMADAVISGEECDLWKSRLWSRGFRFNSIGPVPNQMMLTLRELGVVAGAEMTDQSEIILTEQQSKAMVVLQWQPLAKMSQLQVLSLKRAAISFHAAAPLASLLADSSKLTSLQESSALAAAISFVCPVQIGVETAQLLVASSMGRKGLLFYGQIAPTQFPRLGSADAILVAATLRSLMKTDKMKNLDVDGWVDRASCIDGRVVGSTRSSGTAPMPLSNLLTQAGYGPADFQIPGENHGGSLLLVCLLKLAGFSATTVMPSNFSLSELIAVGFTATELCEAGIPQVQLDGAGLALELVVQVHICVFRDLPMLHVSALNIVVMALKSLVGLRISENRLGVESAKAFASSLKLNSTLTTLSLDTGALPIQQIKGLSGRISNELNLSAVGIGRLGSVVLSELVQEYQESVGVLKLDRNNIGPDGGEWIGKMLRDNNVMQELHLRFCGLKMAGIKAITEALKSNTCLEKLYLLANNLGSEGATSVAEMLKENTTLRLIDVSDNRLSKQSKDALYAISQQRDGLVVHT</sequence>
<dbReference type="GO" id="GO:0048471">
    <property type="term" value="C:perinuclear region of cytoplasm"/>
    <property type="evidence" value="ECO:0007669"/>
    <property type="project" value="TreeGrafter"/>
</dbReference>
<dbReference type="Gene3D" id="3.40.50.300">
    <property type="entry name" value="P-loop containing nucleotide triphosphate hydrolases"/>
    <property type="match status" value="1"/>
</dbReference>
<dbReference type="SMART" id="SM00368">
    <property type="entry name" value="LRR_RI"/>
    <property type="match status" value="5"/>
</dbReference>
<dbReference type="AlphaFoldDB" id="A0AB34J994"/>
<name>A0AB34J994_PRYPA</name>
<evidence type="ECO:0008006" key="7">
    <source>
        <dbReference type="Google" id="ProtNLM"/>
    </source>
</evidence>
<gene>
    <name evidence="5" type="ORF">AB1Y20_002506</name>
</gene>
<dbReference type="InterPro" id="IPR032675">
    <property type="entry name" value="LRR_dom_sf"/>
</dbReference>
<keyword evidence="1" id="KW-0343">GTPase activation</keyword>
<organism evidence="5 6">
    <name type="scientific">Prymnesium parvum</name>
    <name type="common">Toxic golden alga</name>
    <dbReference type="NCBI Taxonomy" id="97485"/>
    <lineage>
        <taxon>Eukaryota</taxon>
        <taxon>Haptista</taxon>
        <taxon>Haptophyta</taxon>
        <taxon>Prymnesiophyceae</taxon>
        <taxon>Prymnesiales</taxon>
        <taxon>Prymnesiaceae</taxon>
        <taxon>Prymnesium</taxon>
    </lineage>
</organism>
<dbReference type="Proteomes" id="UP001515480">
    <property type="component" value="Unassembled WGS sequence"/>
</dbReference>
<dbReference type="Gene3D" id="3.80.10.10">
    <property type="entry name" value="Ribonuclease Inhibitor"/>
    <property type="match status" value="2"/>
</dbReference>
<evidence type="ECO:0000313" key="5">
    <source>
        <dbReference type="EMBL" id="KAL1515892.1"/>
    </source>
</evidence>
<proteinExistence type="predicted"/>
<dbReference type="GO" id="GO:0006913">
    <property type="term" value="P:nucleocytoplasmic transport"/>
    <property type="evidence" value="ECO:0007669"/>
    <property type="project" value="TreeGrafter"/>
</dbReference>
<keyword evidence="3" id="KW-0677">Repeat</keyword>
<dbReference type="SUPFAM" id="SSF52047">
    <property type="entry name" value="RNI-like"/>
    <property type="match status" value="1"/>
</dbReference>
<dbReference type="GO" id="GO:0005634">
    <property type="term" value="C:nucleus"/>
    <property type="evidence" value="ECO:0007669"/>
    <property type="project" value="TreeGrafter"/>
</dbReference>